<accession>A0A2P4WXJ2</accession>
<dbReference type="SUPFAM" id="SSF50630">
    <property type="entry name" value="Acid proteases"/>
    <property type="match status" value="1"/>
</dbReference>
<reference evidence="2 3" key="1">
    <citation type="journal article" date="2017" name="Genome Biol. Evol.">
        <title>Phytophthora megakarya and P. palmivora, closely related causal agents of cacao black pod rot, underwent increases in genome sizes and gene numbers by different mechanisms.</title>
        <authorList>
            <person name="Ali S.S."/>
            <person name="Shao J."/>
            <person name="Lary D.J."/>
            <person name="Kronmiller B."/>
            <person name="Shen D."/>
            <person name="Strem M.D."/>
            <person name="Amoako-Attah I."/>
            <person name="Akrofi A.Y."/>
            <person name="Begoude B.A."/>
            <person name="Ten Hoopen G.M."/>
            <person name="Coulibaly K."/>
            <person name="Kebe B.I."/>
            <person name="Melnick R.L."/>
            <person name="Guiltinan M.J."/>
            <person name="Tyler B.M."/>
            <person name="Meinhardt L.W."/>
            <person name="Bailey B.A."/>
        </authorList>
    </citation>
    <scope>NUCLEOTIDE SEQUENCE [LARGE SCALE GENOMIC DNA]</scope>
    <source>
        <strain evidence="3">sbr112.9</strain>
    </source>
</reference>
<name>A0A2P4WXJ2_9STRA</name>
<dbReference type="CDD" id="cd00303">
    <property type="entry name" value="retropepsin_like"/>
    <property type="match status" value="1"/>
</dbReference>
<evidence type="ECO:0000313" key="2">
    <source>
        <dbReference type="EMBL" id="POM58010.1"/>
    </source>
</evidence>
<dbReference type="InterPro" id="IPR043502">
    <property type="entry name" value="DNA/RNA_pol_sf"/>
</dbReference>
<dbReference type="InterPro" id="IPR021109">
    <property type="entry name" value="Peptidase_aspartic_dom_sf"/>
</dbReference>
<dbReference type="Gene3D" id="3.10.10.10">
    <property type="entry name" value="HIV Type 1 Reverse Transcriptase, subunit A, domain 1"/>
    <property type="match status" value="1"/>
</dbReference>
<sequence length="749" mass="83122">MEQGCLVGIAKETEEYEKKLEERLFPLDEVELNKRIKKNAERQKEPTLSEISELLDIPEEVLARTRASSPGILSTPEYWSEWYRKTLASSGEAKRANRDFRSENERKKEVNSFKEYLLKEVRALYEQETPLIKLKLDERGARCVSCRSLAGAVTQKRVEKHVSFDASSLLAEGLRGSREDQSNGVYQQVYVVTDSIRHRRNPGLVEVPGVFEDSTDSLGIHLEGKRIIGAVGGIEAVSTGFIDCVPVDMRIDSGAVASLVDIRVLKRVGFGGVPLQPYDLNLNGVSGKPLDNRGVIDLPIRLGSQEIILPFAVVKRLHVDGILGTDALKAFKAVIDLETDSVTLKATGEVFPFGSPRVEEMYTARMSSTTRIRPGSQALVVTEVLGEIKGDSTVLVEGWSQFDSTLRVARTLCTVHDHKVIAEVCNASTEDGVIKAGTLVATVTMVPETAFNYETTTASEGDAYQNCTSLVSKGLLSATGDSRTIHSITEFGSIASKAEVRDSMPDLKKVLREDLEVNVSDSKLGDEQKKIFKNVLDSFADLFVETSLKPGRTDLLKFSINTGDHPPIKQRPYRVSQVEGDVMEAEIQQYLGKGFIGPSNSPWASPVLMIRKPDGGVRFRIDYRRLNGVTIKDCYPMPLIDDILDVLGNAKLFSTMDITSGYWNVPMIADSIEKTTFTCIYGLYEWLVILFGLCNAVPAFERLMENVLVDLKWRTCLAYLDNCIVFNKRLPYSLDTLEASTGTVSLRWV</sequence>
<comment type="caution">
    <text evidence="2">The sequence shown here is derived from an EMBL/GenBank/DDBJ whole genome shotgun (WGS) entry which is preliminary data.</text>
</comment>
<dbReference type="Gene3D" id="2.40.70.10">
    <property type="entry name" value="Acid Proteases"/>
    <property type="match status" value="1"/>
</dbReference>
<dbReference type="PANTHER" id="PTHR24559:SF444">
    <property type="entry name" value="REVERSE TRANSCRIPTASE DOMAIN-CONTAINING PROTEIN"/>
    <property type="match status" value="1"/>
</dbReference>
<dbReference type="EMBL" id="NCKW01020401">
    <property type="protein sequence ID" value="POM58010.1"/>
    <property type="molecule type" value="Genomic_DNA"/>
</dbReference>
<dbReference type="Gene3D" id="3.30.70.270">
    <property type="match status" value="1"/>
</dbReference>
<dbReference type="InterPro" id="IPR000477">
    <property type="entry name" value="RT_dom"/>
</dbReference>
<dbReference type="OrthoDB" id="420169at2759"/>
<dbReference type="SUPFAM" id="SSF56672">
    <property type="entry name" value="DNA/RNA polymerases"/>
    <property type="match status" value="1"/>
</dbReference>
<dbReference type="InterPro" id="IPR053134">
    <property type="entry name" value="RNA-dir_DNA_polymerase"/>
</dbReference>
<gene>
    <name evidence="2" type="ORF">PHPALM_37401</name>
</gene>
<dbReference type="PANTHER" id="PTHR24559">
    <property type="entry name" value="TRANSPOSON TY3-I GAG-POL POLYPROTEIN"/>
    <property type="match status" value="1"/>
</dbReference>
<dbReference type="AlphaFoldDB" id="A0A2P4WXJ2"/>
<protein>
    <recommendedName>
        <fullName evidence="1">Reverse transcriptase domain-containing protein</fullName>
    </recommendedName>
</protein>
<evidence type="ECO:0000313" key="3">
    <source>
        <dbReference type="Proteomes" id="UP000237271"/>
    </source>
</evidence>
<proteinExistence type="predicted"/>
<dbReference type="Pfam" id="PF00078">
    <property type="entry name" value="RVT_1"/>
    <property type="match status" value="1"/>
</dbReference>
<evidence type="ECO:0000259" key="1">
    <source>
        <dbReference type="Pfam" id="PF00078"/>
    </source>
</evidence>
<dbReference type="Proteomes" id="UP000237271">
    <property type="component" value="Unassembled WGS sequence"/>
</dbReference>
<organism evidence="2 3">
    <name type="scientific">Phytophthora palmivora</name>
    <dbReference type="NCBI Taxonomy" id="4796"/>
    <lineage>
        <taxon>Eukaryota</taxon>
        <taxon>Sar</taxon>
        <taxon>Stramenopiles</taxon>
        <taxon>Oomycota</taxon>
        <taxon>Peronosporomycetes</taxon>
        <taxon>Peronosporales</taxon>
        <taxon>Peronosporaceae</taxon>
        <taxon>Phytophthora</taxon>
    </lineage>
</organism>
<dbReference type="InterPro" id="IPR043128">
    <property type="entry name" value="Rev_trsase/Diguanyl_cyclase"/>
</dbReference>
<feature type="domain" description="Reverse transcriptase" evidence="1">
    <location>
        <begin position="610"/>
        <end position="729"/>
    </location>
</feature>
<keyword evidence="3" id="KW-1185">Reference proteome</keyword>
<dbReference type="CDD" id="cd01647">
    <property type="entry name" value="RT_LTR"/>
    <property type="match status" value="1"/>
</dbReference>